<dbReference type="PANTHER" id="PTHR10605">
    <property type="entry name" value="HEPARAN SULFATE SULFOTRANSFERASE"/>
    <property type="match status" value="1"/>
</dbReference>
<name>A0A8E3APV7_9RHOB</name>
<comment type="caution">
    <text evidence="2">The sequence shown here is derived from an EMBL/GenBank/DDBJ whole genome shotgun (WGS) entry which is preliminary data.</text>
</comment>
<organism evidence="2 3">
    <name type="scientific">Rhodovulum kholense</name>
    <dbReference type="NCBI Taxonomy" id="453584"/>
    <lineage>
        <taxon>Bacteria</taxon>
        <taxon>Pseudomonadati</taxon>
        <taxon>Pseudomonadota</taxon>
        <taxon>Alphaproteobacteria</taxon>
        <taxon>Rhodobacterales</taxon>
        <taxon>Paracoccaceae</taxon>
        <taxon>Rhodovulum</taxon>
    </lineage>
</organism>
<dbReference type="SUPFAM" id="SSF52540">
    <property type="entry name" value="P-loop containing nucleoside triphosphate hydrolases"/>
    <property type="match status" value="1"/>
</dbReference>
<gene>
    <name evidence="2" type="ORF">C8N38_110113</name>
</gene>
<dbReference type="InterPro" id="IPR027417">
    <property type="entry name" value="P-loop_NTPase"/>
</dbReference>
<keyword evidence="3" id="KW-1185">Reference proteome</keyword>
<proteinExistence type="predicted"/>
<sequence>MAVARILFGLGAPKAGTSWLGRYLADHPDCHMRSVKELHFFDALEEGRLERERTLLEEKAAGLAGRRPVPRGTRLADLRDLAGVMASGDEAAYLAYLEKGRGARPLVADITPAYGLLPEARLHRMAGLAADVRFVYLLRDPVERLWSHVRMIARRRAAEGEALGPRAGRILARVLKGGEDHIARRGDYRAVLGRVRAAIDPARLWLAFYEELFSDETVDRLCRFLGIAPRPAQLALRVHAGPELPMTDDQRDAAARWLAPQYDYVADRLGRVPAAWQAHRMGV</sequence>
<accession>A0A8E3APV7</accession>
<protein>
    <submittedName>
        <fullName evidence="2">Sulfotransferase family protein</fullName>
    </submittedName>
</protein>
<dbReference type="EMBL" id="QAYC01000010">
    <property type="protein sequence ID" value="PTW47144.1"/>
    <property type="molecule type" value="Genomic_DNA"/>
</dbReference>
<dbReference type="RefSeq" id="WP_108027763.1">
    <property type="nucleotide sequence ID" value="NZ_QAYC01000010.1"/>
</dbReference>
<dbReference type="AlphaFoldDB" id="A0A8E3APV7"/>
<dbReference type="Proteomes" id="UP000244037">
    <property type="component" value="Unassembled WGS sequence"/>
</dbReference>
<reference evidence="2 3" key="1">
    <citation type="submission" date="2018-04" db="EMBL/GenBank/DDBJ databases">
        <title>Genomic Encyclopedia of Archaeal and Bacterial Type Strains, Phase II (KMG-II): from individual species to whole genera.</title>
        <authorList>
            <person name="Goeker M."/>
        </authorList>
    </citation>
    <scope>NUCLEOTIDE SEQUENCE [LARGE SCALE GENOMIC DNA]</scope>
    <source>
        <strain evidence="2 3">DSM 19783</strain>
    </source>
</reference>
<dbReference type="Gene3D" id="3.40.50.300">
    <property type="entry name" value="P-loop containing nucleotide triphosphate hydrolases"/>
    <property type="match status" value="1"/>
</dbReference>
<evidence type="ECO:0000256" key="1">
    <source>
        <dbReference type="ARBA" id="ARBA00022679"/>
    </source>
</evidence>
<dbReference type="PANTHER" id="PTHR10605:SF56">
    <property type="entry name" value="BIFUNCTIONAL HEPARAN SULFATE N-DEACETYLASE_N-SULFOTRANSFERASE"/>
    <property type="match status" value="1"/>
</dbReference>
<dbReference type="GO" id="GO:0008146">
    <property type="term" value="F:sulfotransferase activity"/>
    <property type="evidence" value="ECO:0007669"/>
    <property type="project" value="InterPro"/>
</dbReference>
<evidence type="ECO:0000313" key="2">
    <source>
        <dbReference type="EMBL" id="PTW47144.1"/>
    </source>
</evidence>
<evidence type="ECO:0000313" key="3">
    <source>
        <dbReference type="Proteomes" id="UP000244037"/>
    </source>
</evidence>
<dbReference type="Pfam" id="PF13469">
    <property type="entry name" value="Sulfotransfer_3"/>
    <property type="match status" value="1"/>
</dbReference>
<dbReference type="InterPro" id="IPR037359">
    <property type="entry name" value="NST/OST"/>
</dbReference>
<dbReference type="OrthoDB" id="981508at2"/>
<keyword evidence="1 2" id="KW-0808">Transferase</keyword>